<dbReference type="HAMAP" id="MF_00386">
    <property type="entry name" value="UPF0161_YidD"/>
    <property type="match status" value="1"/>
</dbReference>
<dbReference type="Proteomes" id="UP000501648">
    <property type="component" value="Chromosome"/>
</dbReference>
<feature type="region of interest" description="Disordered" evidence="2">
    <location>
        <begin position="76"/>
        <end position="117"/>
    </location>
</feature>
<evidence type="ECO:0000256" key="2">
    <source>
        <dbReference type="SAM" id="MobiDB-lite"/>
    </source>
</evidence>
<sequence length="117" mass="12103">MKTPLLLLLRAYKLGVSPFLGQNCRFYPSCSDYAAEAVRLHGALKGSLLAGKRLCKCHPWHPGGLDFVPGSEQAMQASSSLSAGPASGFVSDSPSTSSQPSAARVSPPVAADGCSHS</sequence>
<gene>
    <name evidence="3" type="ORF">C798_24760</name>
</gene>
<proteinExistence type="inferred from homology"/>
<dbReference type="RefSeq" id="WP_081584608.1">
    <property type="nucleotide sequence ID" value="NZ_CP008956.1"/>
</dbReference>
<dbReference type="AlphaFoldDB" id="A0A6M3ZXB5"/>
<dbReference type="Pfam" id="PF01809">
    <property type="entry name" value="YidD"/>
    <property type="match status" value="1"/>
</dbReference>
<dbReference type="PANTHER" id="PTHR33383">
    <property type="entry name" value="MEMBRANE PROTEIN INSERTION EFFICIENCY FACTOR-RELATED"/>
    <property type="match status" value="1"/>
</dbReference>
<feature type="compositionally biased region" description="Low complexity" evidence="2">
    <location>
        <begin position="77"/>
        <end position="111"/>
    </location>
</feature>
<comment type="subcellular location">
    <subcellularLocation>
        <location evidence="1">Cell membrane</location>
        <topology evidence="1">Peripheral membrane protein</topology>
        <orientation evidence="1">Cytoplasmic side</orientation>
    </subcellularLocation>
</comment>
<evidence type="ECO:0000313" key="3">
    <source>
        <dbReference type="EMBL" id="QJQ03325.1"/>
    </source>
</evidence>
<dbReference type="NCBIfam" id="TIGR00278">
    <property type="entry name" value="membrane protein insertion efficiency factor YidD"/>
    <property type="match status" value="1"/>
</dbReference>
<accession>A0A6M3ZXB5</accession>
<evidence type="ECO:0000313" key="4">
    <source>
        <dbReference type="Proteomes" id="UP000501648"/>
    </source>
</evidence>
<dbReference type="GO" id="GO:0005886">
    <property type="term" value="C:plasma membrane"/>
    <property type="evidence" value="ECO:0007669"/>
    <property type="project" value="UniProtKB-SubCell"/>
</dbReference>
<organism evidence="3 4">
    <name type="scientific">Herbaspirillum rubrisubalbicans Os34</name>
    <dbReference type="NCBI Taxonomy" id="1235827"/>
    <lineage>
        <taxon>Bacteria</taxon>
        <taxon>Pseudomonadati</taxon>
        <taxon>Pseudomonadota</taxon>
        <taxon>Betaproteobacteria</taxon>
        <taxon>Burkholderiales</taxon>
        <taxon>Oxalobacteraceae</taxon>
        <taxon>Herbaspirillum</taxon>
    </lineage>
</organism>
<reference evidence="3 4" key="1">
    <citation type="journal article" date="2012" name="J. Bacteriol.">
        <title>Genome sequence of the pathogenic Herbaspirillum seropedicae strain Os34, isolated from rice roots.</title>
        <authorList>
            <person name="Ye W."/>
            <person name="Ye S."/>
            <person name="Liu J."/>
            <person name="Chang S."/>
            <person name="Chen M."/>
            <person name="Zhu B."/>
            <person name="Guo L."/>
            <person name="An Q."/>
        </authorList>
    </citation>
    <scope>NUCLEOTIDE SEQUENCE [LARGE SCALE GENOMIC DNA]</scope>
    <source>
        <strain evidence="3 4">Os34</strain>
    </source>
</reference>
<protein>
    <recommendedName>
        <fullName evidence="1">Putative membrane protein insertion efficiency factor</fullName>
    </recommendedName>
</protein>
<name>A0A6M3ZXB5_9BURK</name>
<comment type="similarity">
    <text evidence="1">Belongs to the UPF0161 family.</text>
</comment>
<dbReference type="SMART" id="SM01234">
    <property type="entry name" value="Haemolytic"/>
    <property type="match status" value="1"/>
</dbReference>
<keyword evidence="1" id="KW-0472">Membrane</keyword>
<dbReference type="PANTHER" id="PTHR33383:SF1">
    <property type="entry name" value="MEMBRANE PROTEIN INSERTION EFFICIENCY FACTOR-RELATED"/>
    <property type="match status" value="1"/>
</dbReference>
<dbReference type="InterPro" id="IPR002696">
    <property type="entry name" value="Membr_insert_effic_factor_YidD"/>
</dbReference>
<dbReference type="EMBL" id="CP008956">
    <property type="protein sequence ID" value="QJQ03325.1"/>
    <property type="molecule type" value="Genomic_DNA"/>
</dbReference>
<keyword evidence="1" id="KW-1003">Cell membrane</keyword>
<comment type="function">
    <text evidence="1">Could be involved in insertion of integral membrane proteins into the membrane.</text>
</comment>
<evidence type="ECO:0000256" key="1">
    <source>
        <dbReference type="HAMAP-Rule" id="MF_00386"/>
    </source>
</evidence>